<dbReference type="GO" id="GO:0006310">
    <property type="term" value="P:DNA recombination"/>
    <property type="evidence" value="ECO:0007669"/>
    <property type="project" value="InterPro"/>
</dbReference>
<dbReference type="InterPro" id="IPR042242">
    <property type="entry name" value="RecO_C"/>
</dbReference>
<dbReference type="InterPro" id="IPR037278">
    <property type="entry name" value="ARFGAP/RecO"/>
</dbReference>
<organism evidence="1">
    <name type="scientific">hydrothermal vent metagenome</name>
    <dbReference type="NCBI Taxonomy" id="652676"/>
    <lineage>
        <taxon>unclassified sequences</taxon>
        <taxon>metagenomes</taxon>
        <taxon>ecological metagenomes</taxon>
    </lineage>
</organism>
<dbReference type="AlphaFoldDB" id="A0A161JZR8"/>
<evidence type="ECO:0000313" key="1">
    <source>
        <dbReference type="EMBL" id="CUS40866.1"/>
    </source>
</evidence>
<dbReference type="PANTHER" id="PTHR33991">
    <property type="entry name" value="DNA REPAIR PROTEIN RECO"/>
    <property type="match status" value="1"/>
</dbReference>
<dbReference type="GO" id="GO:0006302">
    <property type="term" value="P:double-strand break repair"/>
    <property type="evidence" value="ECO:0007669"/>
    <property type="project" value="TreeGrafter"/>
</dbReference>
<dbReference type="PANTHER" id="PTHR33991:SF1">
    <property type="entry name" value="DNA REPAIR PROTEIN RECO"/>
    <property type="match status" value="1"/>
</dbReference>
<protein>
    <submittedName>
        <fullName evidence="1">DNA recombination and repair protein RecO</fullName>
    </submittedName>
</protein>
<proteinExistence type="predicted"/>
<gene>
    <name evidence="1" type="ORF">MGWOODY_Tha32</name>
</gene>
<dbReference type="InterPro" id="IPR003717">
    <property type="entry name" value="RecO"/>
</dbReference>
<accession>A0A161JZR8</accession>
<dbReference type="NCBIfam" id="TIGR00613">
    <property type="entry name" value="reco"/>
    <property type="match status" value="1"/>
</dbReference>
<dbReference type="EMBL" id="CZQC01000028">
    <property type="protein sequence ID" value="CUS40866.1"/>
    <property type="molecule type" value="Genomic_DNA"/>
</dbReference>
<dbReference type="SUPFAM" id="SSF57863">
    <property type="entry name" value="ArfGap/RecO-like zinc finger"/>
    <property type="match status" value="1"/>
</dbReference>
<dbReference type="GO" id="GO:0043590">
    <property type="term" value="C:bacterial nucleoid"/>
    <property type="evidence" value="ECO:0007669"/>
    <property type="project" value="TreeGrafter"/>
</dbReference>
<dbReference type="Gene3D" id="1.20.1440.120">
    <property type="entry name" value="Recombination protein O, C-terminal domain"/>
    <property type="match status" value="1"/>
</dbReference>
<dbReference type="Pfam" id="PF02565">
    <property type="entry name" value="RecO_C"/>
    <property type="match status" value="1"/>
</dbReference>
<sequence length="213" mass="24079">MKQWFVLQRQPLREDDWLLDIFSLSAGRLRVISQAMVGRDEPDLLCLCQGDWQQGQDFPRVKASEVIARPSLQGLPLYCAVYITELLARLMPQHESHPTVFTLYLDTLNALADTPLVDPWLRHFEFQLLQQLGYGFSWQKDTLGNNIEPSSHYVFSGGEGFVLAAKGYSGAVILAIGNGDYQFPTALNVAKLILRQALEAQLTRPLISRELFI</sequence>
<reference evidence="1" key="1">
    <citation type="submission" date="2015-10" db="EMBL/GenBank/DDBJ databases">
        <authorList>
            <person name="Gilbert D.G."/>
        </authorList>
    </citation>
    <scope>NUCLEOTIDE SEQUENCE</scope>
</reference>
<name>A0A161JZR8_9ZZZZ</name>